<protein>
    <recommendedName>
        <fullName evidence="12">Bifunctional lysine-specific demethylase and histidyl-hydroxylase</fullName>
        <ecNumber evidence="12">1.14.11.-</ecNumber>
    </recommendedName>
</protein>
<proteinExistence type="inferred from homology"/>
<comment type="similarity">
    <text evidence="2">Belongs to the ROX family. NO66 subfamily.</text>
</comment>
<feature type="domain" description="RIOX1/NO66-like C-terminal winged helix" evidence="13">
    <location>
        <begin position="2"/>
        <end position="124"/>
    </location>
</feature>
<dbReference type="GO" id="GO:0005506">
    <property type="term" value="F:iron ion binding"/>
    <property type="evidence" value="ECO:0007669"/>
    <property type="project" value="UniProtKB-UniRule"/>
</dbReference>
<keyword evidence="7 12" id="KW-0560">Oxidoreductase</keyword>
<evidence type="ECO:0000313" key="15">
    <source>
        <dbReference type="Proteomes" id="UP001221898"/>
    </source>
</evidence>
<dbReference type="GO" id="GO:0032453">
    <property type="term" value="F:histone H3K4 demethylase activity"/>
    <property type="evidence" value="ECO:0007669"/>
    <property type="project" value="TreeGrafter"/>
</dbReference>
<evidence type="ECO:0000256" key="3">
    <source>
        <dbReference type="ARBA" id="ARBA00022491"/>
    </source>
</evidence>
<dbReference type="GO" id="GO:0005730">
    <property type="term" value="C:nucleolus"/>
    <property type="evidence" value="ECO:0007669"/>
    <property type="project" value="TreeGrafter"/>
</dbReference>
<dbReference type="AlphaFoldDB" id="A0AAD7WUT5"/>
<evidence type="ECO:0000259" key="13">
    <source>
        <dbReference type="Pfam" id="PF21233"/>
    </source>
</evidence>
<comment type="function">
    <text evidence="12">Oxygenase that can act as both a histone lysine demethylase and a ribosomal histidine hydroxylase.</text>
</comment>
<keyword evidence="4 12" id="KW-0479">Metal-binding</keyword>
<dbReference type="InterPro" id="IPR049043">
    <property type="entry name" value="WHD_RIOX1"/>
</dbReference>
<evidence type="ECO:0000256" key="6">
    <source>
        <dbReference type="ARBA" id="ARBA00022964"/>
    </source>
</evidence>
<sequence length="127" mass="14080">MAEEKASSVHGASARWEDGAVQDATVRIKGNTKIRLIRSGIARLCSEGAAIILYHIADNSRVYHKEEPKSLEIRDEHTDAVEFLIRSYPKFVSVASLPCDSFEDKVSLAKLLFEQSLVHSSEPLLPS</sequence>
<keyword evidence="15" id="KW-1185">Reference proteome</keyword>
<keyword evidence="10 12" id="KW-0804">Transcription</keyword>
<keyword evidence="11 12" id="KW-0539">Nucleus</keyword>
<dbReference type="Gene3D" id="3.90.930.40">
    <property type="match status" value="1"/>
</dbReference>
<evidence type="ECO:0000256" key="9">
    <source>
        <dbReference type="ARBA" id="ARBA00023015"/>
    </source>
</evidence>
<dbReference type="EMBL" id="JAINUG010000027">
    <property type="protein sequence ID" value="KAJ8410321.1"/>
    <property type="molecule type" value="Genomic_DNA"/>
</dbReference>
<dbReference type="Pfam" id="PF21233">
    <property type="entry name" value="WHD_RIOX1"/>
    <property type="match status" value="1"/>
</dbReference>
<evidence type="ECO:0000256" key="5">
    <source>
        <dbReference type="ARBA" id="ARBA00022853"/>
    </source>
</evidence>
<comment type="cofactor">
    <cofactor evidence="12">
        <name>Fe(2+)</name>
        <dbReference type="ChEBI" id="CHEBI:29033"/>
    </cofactor>
    <text evidence="12">Binds 1 Fe(2+) ion per subunit.</text>
</comment>
<comment type="caution">
    <text evidence="14">The sequence shown here is derived from an EMBL/GenBank/DDBJ whole genome shotgun (WGS) entry which is preliminary data.</text>
</comment>
<evidence type="ECO:0000256" key="1">
    <source>
        <dbReference type="ARBA" id="ARBA00004123"/>
    </source>
</evidence>
<dbReference type="PANTHER" id="PTHR13096:SF8">
    <property type="entry name" value="RIBOSOMAL OXYGENASE 1"/>
    <property type="match status" value="1"/>
</dbReference>
<evidence type="ECO:0000313" key="14">
    <source>
        <dbReference type="EMBL" id="KAJ8410321.1"/>
    </source>
</evidence>
<evidence type="ECO:0000256" key="12">
    <source>
        <dbReference type="RuleBase" id="RU366061"/>
    </source>
</evidence>
<gene>
    <name evidence="14" type="ORF">AAFF_G00203020</name>
</gene>
<dbReference type="GO" id="GO:0051864">
    <property type="term" value="F:histone H3K36 demethylase activity"/>
    <property type="evidence" value="ECO:0007669"/>
    <property type="project" value="TreeGrafter"/>
</dbReference>
<evidence type="ECO:0000256" key="2">
    <source>
        <dbReference type="ARBA" id="ARBA00010309"/>
    </source>
</evidence>
<dbReference type="FunFam" id="3.90.930.40:FF:000001">
    <property type="entry name" value="ribosomal oxygenase 1 isoform X1"/>
    <property type="match status" value="1"/>
</dbReference>
<evidence type="ECO:0000256" key="10">
    <source>
        <dbReference type="ARBA" id="ARBA00023163"/>
    </source>
</evidence>
<keyword evidence="5" id="KW-0156">Chromatin regulator</keyword>
<reference evidence="14" key="1">
    <citation type="journal article" date="2023" name="Science">
        <title>Genome structures resolve the early diversification of teleost fishes.</title>
        <authorList>
            <person name="Parey E."/>
            <person name="Louis A."/>
            <person name="Montfort J."/>
            <person name="Bouchez O."/>
            <person name="Roques C."/>
            <person name="Iampietro C."/>
            <person name="Lluch J."/>
            <person name="Castinel A."/>
            <person name="Donnadieu C."/>
            <person name="Desvignes T."/>
            <person name="Floi Bucao C."/>
            <person name="Jouanno E."/>
            <person name="Wen M."/>
            <person name="Mejri S."/>
            <person name="Dirks R."/>
            <person name="Jansen H."/>
            <person name="Henkel C."/>
            <person name="Chen W.J."/>
            <person name="Zahm M."/>
            <person name="Cabau C."/>
            <person name="Klopp C."/>
            <person name="Thompson A.W."/>
            <person name="Robinson-Rechavi M."/>
            <person name="Braasch I."/>
            <person name="Lecointre G."/>
            <person name="Bobe J."/>
            <person name="Postlethwait J.H."/>
            <person name="Berthelot C."/>
            <person name="Roest Crollius H."/>
            <person name="Guiguen Y."/>
        </authorList>
    </citation>
    <scope>NUCLEOTIDE SEQUENCE</scope>
    <source>
        <strain evidence="14">NC1722</strain>
    </source>
</reference>
<dbReference type="InterPro" id="IPR039994">
    <property type="entry name" value="NO66-like"/>
</dbReference>
<comment type="subcellular location">
    <subcellularLocation>
        <location evidence="1 12">Nucleus</location>
    </subcellularLocation>
</comment>
<evidence type="ECO:0000256" key="11">
    <source>
        <dbReference type="ARBA" id="ARBA00023242"/>
    </source>
</evidence>
<organism evidence="14 15">
    <name type="scientific">Aldrovandia affinis</name>
    <dbReference type="NCBI Taxonomy" id="143900"/>
    <lineage>
        <taxon>Eukaryota</taxon>
        <taxon>Metazoa</taxon>
        <taxon>Chordata</taxon>
        <taxon>Craniata</taxon>
        <taxon>Vertebrata</taxon>
        <taxon>Euteleostomi</taxon>
        <taxon>Actinopterygii</taxon>
        <taxon>Neopterygii</taxon>
        <taxon>Teleostei</taxon>
        <taxon>Notacanthiformes</taxon>
        <taxon>Halosauridae</taxon>
        <taxon>Aldrovandia</taxon>
    </lineage>
</organism>
<accession>A0AAD7WUT5</accession>
<keyword evidence="9 12" id="KW-0805">Transcription regulation</keyword>
<evidence type="ECO:0000256" key="8">
    <source>
        <dbReference type="ARBA" id="ARBA00023004"/>
    </source>
</evidence>
<keyword evidence="3" id="KW-0678">Repressor</keyword>
<evidence type="ECO:0000256" key="4">
    <source>
        <dbReference type="ARBA" id="ARBA00022723"/>
    </source>
</evidence>
<evidence type="ECO:0000256" key="7">
    <source>
        <dbReference type="ARBA" id="ARBA00023002"/>
    </source>
</evidence>
<name>A0AAD7WUT5_9TELE</name>
<dbReference type="PANTHER" id="PTHR13096">
    <property type="entry name" value="MINA53 MYC INDUCED NUCLEAR ANTIGEN"/>
    <property type="match status" value="1"/>
</dbReference>
<keyword evidence="6 12" id="KW-0223">Dioxygenase</keyword>
<keyword evidence="8 12" id="KW-0408">Iron</keyword>
<dbReference type="Proteomes" id="UP001221898">
    <property type="component" value="Unassembled WGS sequence"/>
</dbReference>
<dbReference type="EC" id="1.14.11.-" evidence="12"/>